<organism evidence="7 8">
    <name type="scientific">Streptomyces yokosukanensis</name>
    <dbReference type="NCBI Taxonomy" id="67386"/>
    <lineage>
        <taxon>Bacteria</taxon>
        <taxon>Bacillati</taxon>
        <taxon>Actinomycetota</taxon>
        <taxon>Actinomycetes</taxon>
        <taxon>Kitasatosporales</taxon>
        <taxon>Streptomycetaceae</taxon>
        <taxon>Streptomyces</taxon>
    </lineage>
</organism>
<dbReference type="InterPro" id="IPR019734">
    <property type="entry name" value="TPR_rpt"/>
</dbReference>
<evidence type="ECO:0000256" key="3">
    <source>
        <dbReference type="ARBA" id="ARBA00022737"/>
    </source>
</evidence>
<keyword evidence="3" id="KW-0677">Repeat</keyword>
<evidence type="ECO:0000256" key="2">
    <source>
        <dbReference type="ARBA" id="ARBA00022490"/>
    </source>
</evidence>
<feature type="repeat" description="TPR" evidence="6">
    <location>
        <begin position="176"/>
        <end position="209"/>
    </location>
</feature>
<dbReference type="AlphaFoldDB" id="A0A101P035"/>
<comment type="similarity">
    <text evidence="5">Belongs to the Rap family.</text>
</comment>
<dbReference type="SMART" id="SM00028">
    <property type="entry name" value="TPR"/>
    <property type="match status" value="10"/>
</dbReference>
<dbReference type="EMBL" id="LMWN01000038">
    <property type="protein sequence ID" value="KUN02451.1"/>
    <property type="molecule type" value="Genomic_DNA"/>
</dbReference>
<reference evidence="7 8" key="1">
    <citation type="submission" date="2015-10" db="EMBL/GenBank/DDBJ databases">
        <title>Draft genome sequence of Streptomyces yokosukanensis DSM 40224, type strain for the species Streptomyces yokosukanensis.</title>
        <authorList>
            <person name="Ruckert C."/>
            <person name="Winkler A."/>
            <person name="Kalinowski J."/>
            <person name="Kampfer P."/>
            <person name="Glaeser S."/>
        </authorList>
    </citation>
    <scope>NUCLEOTIDE SEQUENCE [LARGE SCALE GENOMIC DNA]</scope>
    <source>
        <strain evidence="7 8">DSM 40224</strain>
    </source>
</reference>
<evidence type="ECO:0000313" key="7">
    <source>
        <dbReference type="EMBL" id="KUN02451.1"/>
    </source>
</evidence>
<evidence type="ECO:0000256" key="4">
    <source>
        <dbReference type="ARBA" id="ARBA00022803"/>
    </source>
</evidence>
<evidence type="ECO:0000313" key="8">
    <source>
        <dbReference type="Proteomes" id="UP000053127"/>
    </source>
</evidence>
<protein>
    <recommendedName>
        <fullName evidence="9">MalT-like TPR region domain-containing protein</fullName>
    </recommendedName>
</protein>
<keyword evidence="8" id="KW-1185">Reference proteome</keyword>
<dbReference type="PANTHER" id="PTHR46630">
    <property type="entry name" value="TETRATRICOPEPTIDE REPEAT PROTEIN 29"/>
    <property type="match status" value="1"/>
</dbReference>
<proteinExistence type="inferred from homology"/>
<dbReference type="PANTHER" id="PTHR46630:SF1">
    <property type="entry name" value="TETRATRICOPEPTIDE REPEAT PROTEIN 29"/>
    <property type="match status" value="1"/>
</dbReference>
<dbReference type="STRING" id="67386.AQI95_26905"/>
<dbReference type="SUPFAM" id="SSF48452">
    <property type="entry name" value="TPR-like"/>
    <property type="match status" value="3"/>
</dbReference>
<gene>
    <name evidence="7" type="ORF">AQI95_26905</name>
</gene>
<dbReference type="Proteomes" id="UP000053127">
    <property type="component" value="Unassembled WGS sequence"/>
</dbReference>
<accession>A0A101P035</accession>
<dbReference type="Gene3D" id="1.25.40.10">
    <property type="entry name" value="Tetratricopeptide repeat domain"/>
    <property type="match status" value="4"/>
</dbReference>
<dbReference type="PROSITE" id="PS50005">
    <property type="entry name" value="TPR"/>
    <property type="match status" value="1"/>
</dbReference>
<dbReference type="Pfam" id="PF13176">
    <property type="entry name" value="TPR_7"/>
    <property type="match status" value="1"/>
</dbReference>
<keyword evidence="4 6" id="KW-0802">TPR repeat</keyword>
<evidence type="ECO:0000256" key="5">
    <source>
        <dbReference type="ARBA" id="ARBA00038253"/>
    </source>
</evidence>
<evidence type="ECO:0000256" key="6">
    <source>
        <dbReference type="PROSITE-ProRule" id="PRU00339"/>
    </source>
</evidence>
<evidence type="ECO:0000256" key="1">
    <source>
        <dbReference type="ARBA" id="ARBA00004496"/>
    </source>
</evidence>
<dbReference type="InterPro" id="IPR011990">
    <property type="entry name" value="TPR-like_helical_dom_sf"/>
</dbReference>
<sequence>MSVTSDVVTVATTPEAELDEVQLDASTELLDSLFELSLIEQIDEDRYVFHEILHRFARLKSASITTERRETVIRQTCLMLAVRAQSATESIGFVDKEAKVPAQGNAGALHQLNSDRPGAVSLIEMARCHQMWGPLVLLVSNLTAALWHGSHWKDLDRVYQSVLEAGAQSDNAEWTASALYNLGMVASHLGDTQRAADLYQRSAETAHKADHPYQMHMAQLALGSLLINLGRARDAIPYLRNGLPFWRIIKDNQMLAHALGNLGQAHLAIGQLRRAELYLQNSTNLSRTDDRADLWNRGALAALLRRTGRFSEAAQEASLDIERARAVGSRDWEAKALMELAETPLEERPDSAPSQPLETALAIYRDTGDVQGQVRALFRLGTRAAKQADIHEAAQYLRECANLAAGIGDYEHAARALAYLASYHGGVGHLDEAETYFADARDMANHLGNPIVIAQTLQKNAEYLWHRGRIGEAVTYLTEAVRLLEGTEEKSGLAQARTALGEALLVAGRWQEGAQALESVVSVMSDDASPATRAQASRALAVLYSRRGLHREAMSTITKALDQCERAGDKSAVLHCRMALANVHARNEEWSEALDQYDKATDLAMEQKDLHVLLTARGMAAVCQLHGEEKEQAVAEIAKLVPITEQLGMQSLKAALHVNVGAHHAHSRDHEKAVAEFCKALGLIEQLNDDTLRAPCLLNLARSYRALGDSERSRAHARTAFAVHHELGSWSDAGEALVLLRGLHLDTTSDDPKEPTLDELVGTEQKVDDRVLEAIGSRLQAVSNGSVAKATHEVSRSSAAITAGRKINVSDAVRQALAGINIEQLTAHLGNSRQTCAACNLLIDETGKAELLLMNHPRMDHLMLRLAHPHCVASKVVQLKGKAPKEPKVIFEVECILFGGDRAGIIADCYGGWGSHSDGQFQDLVLASYRKDGFTDLQTLFQMEDSKPLDLRDLPGVDGGIQARLEDNYLAITGPDSQLLHRMPLNFLPRWYRRAAEGSLIVVVGRNLQGMAADDPSYLVRAMASGNAVGGAVPLTVVRPSRNRPCPCMMRTGRKFKHCCGRSTTSK</sequence>
<dbReference type="Pfam" id="PF13424">
    <property type="entry name" value="TPR_12"/>
    <property type="match status" value="1"/>
</dbReference>
<evidence type="ECO:0008006" key="9">
    <source>
        <dbReference type="Google" id="ProtNLM"/>
    </source>
</evidence>
<dbReference type="GO" id="GO:0005737">
    <property type="term" value="C:cytoplasm"/>
    <property type="evidence" value="ECO:0007669"/>
    <property type="project" value="UniProtKB-SubCell"/>
</dbReference>
<comment type="caution">
    <text evidence="7">The sequence shown here is derived from an EMBL/GenBank/DDBJ whole genome shotgun (WGS) entry which is preliminary data.</text>
</comment>
<name>A0A101P035_9ACTN</name>
<keyword evidence="2" id="KW-0963">Cytoplasm</keyword>
<dbReference type="InterPro" id="IPR051476">
    <property type="entry name" value="Bac_ResReg_Asp_Phosphatase"/>
</dbReference>
<comment type="subcellular location">
    <subcellularLocation>
        <location evidence="1">Cytoplasm</location>
    </subcellularLocation>
</comment>